<sequence>MNIVQAPGPTEEQDQLLWVSSGCEVYSASERRMKEIYRTAAIQSLPMVCNDARNISYERRKRLTFLTKKPPETLKPQGQLPSRHTYVDT</sequence>
<evidence type="ECO:0000256" key="1">
    <source>
        <dbReference type="SAM" id="MobiDB-lite"/>
    </source>
</evidence>
<name>A0A1V4JJ52_PATFA</name>
<comment type="caution">
    <text evidence="2">The sequence shown here is derived from an EMBL/GenBank/DDBJ whole genome shotgun (WGS) entry which is preliminary data.</text>
</comment>
<proteinExistence type="predicted"/>
<gene>
    <name evidence="2" type="ORF">AV530_018662</name>
</gene>
<reference evidence="2 3" key="1">
    <citation type="submission" date="2016-02" db="EMBL/GenBank/DDBJ databases">
        <title>Band-tailed pigeon sequencing and assembly.</title>
        <authorList>
            <person name="Soares A.E."/>
            <person name="Novak B.J."/>
            <person name="Rice E.S."/>
            <person name="O'Connell B."/>
            <person name="Chang D."/>
            <person name="Weber S."/>
            <person name="Shapiro B."/>
        </authorList>
    </citation>
    <scope>NUCLEOTIDE SEQUENCE [LARGE SCALE GENOMIC DNA]</scope>
    <source>
        <strain evidence="2">BTP2013</strain>
        <tissue evidence="2">Blood</tissue>
    </source>
</reference>
<feature type="region of interest" description="Disordered" evidence="1">
    <location>
        <begin position="69"/>
        <end position="89"/>
    </location>
</feature>
<protein>
    <submittedName>
        <fullName evidence="2">Uncharacterized protein</fullName>
    </submittedName>
</protein>
<organism evidence="2 3">
    <name type="scientific">Patagioenas fasciata monilis</name>
    <dbReference type="NCBI Taxonomy" id="372326"/>
    <lineage>
        <taxon>Eukaryota</taxon>
        <taxon>Metazoa</taxon>
        <taxon>Chordata</taxon>
        <taxon>Craniata</taxon>
        <taxon>Vertebrata</taxon>
        <taxon>Euteleostomi</taxon>
        <taxon>Archelosauria</taxon>
        <taxon>Archosauria</taxon>
        <taxon>Dinosauria</taxon>
        <taxon>Saurischia</taxon>
        <taxon>Theropoda</taxon>
        <taxon>Coelurosauria</taxon>
        <taxon>Aves</taxon>
        <taxon>Neognathae</taxon>
        <taxon>Neoaves</taxon>
        <taxon>Columbimorphae</taxon>
        <taxon>Columbiformes</taxon>
        <taxon>Columbidae</taxon>
        <taxon>Patagioenas</taxon>
    </lineage>
</organism>
<keyword evidence="3" id="KW-1185">Reference proteome</keyword>
<dbReference type="Proteomes" id="UP000190648">
    <property type="component" value="Unassembled WGS sequence"/>
</dbReference>
<dbReference type="AlphaFoldDB" id="A0A1V4JJ52"/>
<accession>A0A1V4JJ52</accession>
<dbReference type="EMBL" id="LSYS01007194">
    <property type="protein sequence ID" value="OPJ72190.1"/>
    <property type="molecule type" value="Genomic_DNA"/>
</dbReference>
<evidence type="ECO:0000313" key="2">
    <source>
        <dbReference type="EMBL" id="OPJ72190.1"/>
    </source>
</evidence>
<evidence type="ECO:0000313" key="3">
    <source>
        <dbReference type="Proteomes" id="UP000190648"/>
    </source>
</evidence>